<feature type="domain" description="C2H2-type" evidence="6">
    <location>
        <begin position="66"/>
        <end position="94"/>
    </location>
</feature>
<dbReference type="STRING" id="48709.A0A1D2MA07"/>
<sequence>HENKTYLCSDCGKSFKSASSLSYHVITIHKRKNKSATCSKCGKLFASSRAVSRHLREVHGSAPNLFSCSECNVVVKSKQQLNHHIKAIHNPEKLICPTCRKSFTTEKYLNQHVIRHHSTPAQKRELDQMPKLVMNNEFTRPKEAFHAQLVPRCLFPLSLFGVTSDPPMKKTRLIIALPAAKASSLRVVFHTMSTRSTAVSRHMRQVHEPAPKRVSCSECNVVAKSKHHLDQHIKAIHNPEKLICPTCRKSFTTAKYLNQHVTRNHSTLAQKESWTKCPKCEMRFCQNYLLKRHLLRSSCRLGKPEETKAAAEQE</sequence>
<evidence type="ECO:0000313" key="7">
    <source>
        <dbReference type="EMBL" id="ODM89762.1"/>
    </source>
</evidence>
<evidence type="ECO:0000256" key="2">
    <source>
        <dbReference type="ARBA" id="ARBA00022737"/>
    </source>
</evidence>
<dbReference type="GO" id="GO:0008270">
    <property type="term" value="F:zinc ion binding"/>
    <property type="evidence" value="ECO:0007669"/>
    <property type="project" value="UniProtKB-KW"/>
</dbReference>
<evidence type="ECO:0000256" key="1">
    <source>
        <dbReference type="ARBA" id="ARBA00022723"/>
    </source>
</evidence>
<dbReference type="InterPro" id="IPR013087">
    <property type="entry name" value="Znf_C2H2_type"/>
</dbReference>
<protein>
    <submittedName>
        <fullName evidence="7">Putative zinc finger protein</fullName>
    </submittedName>
</protein>
<proteinExistence type="predicted"/>
<dbReference type="OrthoDB" id="5803930at2759"/>
<reference evidence="7 8" key="1">
    <citation type="journal article" date="2016" name="Genome Biol. Evol.">
        <title>Gene Family Evolution Reflects Adaptation to Soil Environmental Stressors in the Genome of the Collembolan Orchesella cincta.</title>
        <authorList>
            <person name="Faddeeva-Vakhrusheva A."/>
            <person name="Derks M.F."/>
            <person name="Anvar S.Y."/>
            <person name="Agamennone V."/>
            <person name="Suring W."/>
            <person name="Smit S."/>
            <person name="van Straalen N.M."/>
            <person name="Roelofs D."/>
        </authorList>
    </citation>
    <scope>NUCLEOTIDE SEQUENCE [LARGE SCALE GENOMIC DNA]</scope>
    <source>
        <tissue evidence="7">Mixed pool</tissue>
    </source>
</reference>
<dbReference type="OMA" id="CTHCEEV"/>
<dbReference type="AlphaFoldDB" id="A0A1D2MA07"/>
<keyword evidence="4" id="KW-0862">Zinc</keyword>
<feature type="non-terminal residue" evidence="7">
    <location>
        <position position="1"/>
    </location>
</feature>
<keyword evidence="2" id="KW-0677">Repeat</keyword>
<dbReference type="SUPFAM" id="SSF57667">
    <property type="entry name" value="beta-beta-alpha zinc fingers"/>
    <property type="match status" value="3"/>
</dbReference>
<gene>
    <name evidence="7" type="ORF">Ocin01_16919</name>
</gene>
<feature type="domain" description="C2H2-type" evidence="6">
    <location>
        <begin position="242"/>
        <end position="270"/>
    </location>
</feature>
<evidence type="ECO:0000313" key="8">
    <source>
        <dbReference type="Proteomes" id="UP000094527"/>
    </source>
</evidence>
<dbReference type="PANTHER" id="PTHR24409:SF424">
    <property type="entry name" value="ZINC FINGER PROTEIN INDRA"/>
    <property type="match status" value="1"/>
</dbReference>
<dbReference type="GO" id="GO:0005634">
    <property type="term" value="C:nucleus"/>
    <property type="evidence" value="ECO:0007669"/>
    <property type="project" value="TreeGrafter"/>
</dbReference>
<dbReference type="Proteomes" id="UP000094527">
    <property type="component" value="Unassembled WGS sequence"/>
</dbReference>
<dbReference type="Pfam" id="PF00096">
    <property type="entry name" value="zf-C2H2"/>
    <property type="match status" value="5"/>
</dbReference>
<feature type="domain" description="C2H2-type" evidence="6">
    <location>
        <begin position="214"/>
        <end position="242"/>
    </location>
</feature>
<dbReference type="EMBL" id="LJIJ01002390">
    <property type="protein sequence ID" value="ODM89762.1"/>
    <property type="molecule type" value="Genomic_DNA"/>
</dbReference>
<dbReference type="PROSITE" id="PS50157">
    <property type="entry name" value="ZINC_FINGER_C2H2_2"/>
    <property type="match status" value="6"/>
</dbReference>
<dbReference type="PROSITE" id="PS00028">
    <property type="entry name" value="ZINC_FINGER_C2H2_1"/>
    <property type="match status" value="5"/>
</dbReference>
<evidence type="ECO:0000256" key="3">
    <source>
        <dbReference type="ARBA" id="ARBA00022771"/>
    </source>
</evidence>
<keyword evidence="3 5" id="KW-0863">Zinc-finger</keyword>
<comment type="caution">
    <text evidence="7">The sequence shown here is derived from an EMBL/GenBank/DDBJ whole genome shotgun (WGS) entry which is preliminary data.</text>
</comment>
<organism evidence="7 8">
    <name type="scientific">Orchesella cincta</name>
    <name type="common">Springtail</name>
    <name type="synonym">Podura cincta</name>
    <dbReference type="NCBI Taxonomy" id="48709"/>
    <lineage>
        <taxon>Eukaryota</taxon>
        <taxon>Metazoa</taxon>
        <taxon>Ecdysozoa</taxon>
        <taxon>Arthropoda</taxon>
        <taxon>Hexapoda</taxon>
        <taxon>Collembola</taxon>
        <taxon>Entomobryomorpha</taxon>
        <taxon>Entomobryoidea</taxon>
        <taxon>Orchesellidae</taxon>
        <taxon>Orchesellinae</taxon>
        <taxon>Orchesella</taxon>
    </lineage>
</organism>
<evidence type="ECO:0000256" key="5">
    <source>
        <dbReference type="PROSITE-ProRule" id="PRU00042"/>
    </source>
</evidence>
<evidence type="ECO:0000259" key="6">
    <source>
        <dbReference type="PROSITE" id="PS50157"/>
    </source>
</evidence>
<feature type="domain" description="C2H2-type" evidence="6">
    <location>
        <begin position="94"/>
        <end position="121"/>
    </location>
</feature>
<dbReference type="PANTHER" id="PTHR24409">
    <property type="entry name" value="ZINC FINGER PROTEIN 142"/>
    <property type="match status" value="1"/>
</dbReference>
<dbReference type="GO" id="GO:0000981">
    <property type="term" value="F:DNA-binding transcription factor activity, RNA polymerase II-specific"/>
    <property type="evidence" value="ECO:0007669"/>
    <property type="project" value="TreeGrafter"/>
</dbReference>
<dbReference type="GO" id="GO:0000977">
    <property type="term" value="F:RNA polymerase II transcription regulatory region sequence-specific DNA binding"/>
    <property type="evidence" value="ECO:0007669"/>
    <property type="project" value="TreeGrafter"/>
</dbReference>
<keyword evidence="1" id="KW-0479">Metal-binding</keyword>
<dbReference type="SMART" id="SM00355">
    <property type="entry name" value="ZnF_C2H2"/>
    <property type="match status" value="7"/>
</dbReference>
<evidence type="ECO:0000256" key="4">
    <source>
        <dbReference type="ARBA" id="ARBA00022833"/>
    </source>
</evidence>
<dbReference type="Gene3D" id="3.30.160.60">
    <property type="entry name" value="Classic Zinc Finger"/>
    <property type="match status" value="5"/>
</dbReference>
<feature type="domain" description="C2H2-type" evidence="6">
    <location>
        <begin position="36"/>
        <end position="64"/>
    </location>
</feature>
<dbReference type="InterPro" id="IPR036236">
    <property type="entry name" value="Znf_C2H2_sf"/>
</dbReference>
<dbReference type="Pfam" id="PF13894">
    <property type="entry name" value="zf-C2H2_4"/>
    <property type="match status" value="1"/>
</dbReference>
<feature type="domain" description="C2H2-type" evidence="6">
    <location>
        <begin position="6"/>
        <end position="34"/>
    </location>
</feature>
<name>A0A1D2MA07_ORCCI</name>
<keyword evidence="8" id="KW-1185">Reference proteome</keyword>
<accession>A0A1D2MA07</accession>